<keyword evidence="3" id="KW-1185">Reference proteome</keyword>
<gene>
    <name evidence="2" type="primary">Atrn</name>
    <name evidence="2" type="ORF">L345_13576</name>
</gene>
<dbReference type="EMBL" id="AZIM01004484">
    <property type="protein sequence ID" value="ETE60682.1"/>
    <property type="molecule type" value="Genomic_DNA"/>
</dbReference>
<reference evidence="2 3" key="1">
    <citation type="journal article" date="2013" name="Proc. Natl. Acad. Sci. U.S.A.">
        <title>The king cobra genome reveals dynamic gene evolution and adaptation in the snake venom system.</title>
        <authorList>
            <person name="Vonk F.J."/>
            <person name="Casewell N.R."/>
            <person name="Henkel C.V."/>
            <person name="Heimberg A.M."/>
            <person name="Jansen H.J."/>
            <person name="McCleary R.J."/>
            <person name="Kerkkamp H.M."/>
            <person name="Vos R.A."/>
            <person name="Guerreiro I."/>
            <person name="Calvete J.J."/>
            <person name="Wuster W."/>
            <person name="Woods A.E."/>
            <person name="Logan J.M."/>
            <person name="Harrison R.A."/>
            <person name="Castoe T.A."/>
            <person name="de Koning A.P."/>
            <person name="Pollock D.D."/>
            <person name="Yandell M."/>
            <person name="Calderon D."/>
            <person name="Renjifo C."/>
            <person name="Currier R.B."/>
            <person name="Salgado D."/>
            <person name="Pla D."/>
            <person name="Sanz L."/>
            <person name="Hyder A.S."/>
            <person name="Ribeiro J.M."/>
            <person name="Arntzen J.W."/>
            <person name="van den Thillart G.E."/>
            <person name="Boetzer M."/>
            <person name="Pirovano W."/>
            <person name="Dirks R.P."/>
            <person name="Spaink H.P."/>
            <person name="Duboule D."/>
            <person name="McGlinn E."/>
            <person name="Kini R.M."/>
            <person name="Richardson M.K."/>
        </authorList>
    </citation>
    <scope>NUCLEOTIDE SEQUENCE</scope>
    <source>
        <tissue evidence="2">Blood</tissue>
    </source>
</reference>
<feature type="non-terminal residue" evidence="2">
    <location>
        <position position="36"/>
    </location>
</feature>
<feature type="non-terminal residue" evidence="2">
    <location>
        <position position="1"/>
    </location>
</feature>
<organism evidence="2 3">
    <name type="scientific">Ophiophagus hannah</name>
    <name type="common">King cobra</name>
    <name type="synonym">Naja hannah</name>
    <dbReference type="NCBI Taxonomy" id="8665"/>
    <lineage>
        <taxon>Eukaryota</taxon>
        <taxon>Metazoa</taxon>
        <taxon>Chordata</taxon>
        <taxon>Craniata</taxon>
        <taxon>Vertebrata</taxon>
        <taxon>Euteleostomi</taxon>
        <taxon>Lepidosauria</taxon>
        <taxon>Squamata</taxon>
        <taxon>Bifurcata</taxon>
        <taxon>Unidentata</taxon>
        <taxon>Episquamata</taxon>
        <taxon>Toxicofera</taxon>
        <taxon>Serpentes</taxon>
        <taxon>Colubroidea</taxon>
        <taxon>Elapidae</taxon>
        <taxon>Elapinae</taxon>
        <taxon>Ophiophagus</taxon>
    </lineage>
</organism>
<dbReference type="OrthoDB" id="8897318at2759"/>
<proteinExistence type="predicted"/>
<evidence type="ECO:0000313" key="2">
    <source>
        <dbReference type="EMBL" id="ETE60682.1"/>
    </source>
</evidence>
<protein>
    <submittedName>
        <fullName evidence="2">Attractin</fullName>
    </submittedName>
</protein>
<dbReference type="Pfam" id="PF24972">
    <property type="entry name" value="GBD_ATRN"/>
    <property type="match status" value="1"/>
</dbReference>
<name>V8NGK0_OPHHA</name>
<accession>V8NGK0</accession>
<dbReference type="InterPro" id="IPR056732">
    <property type="entry name" value="GBD_ATRN"/>
</dbReference>
<sequence length="36" mass="4100">METPRTEGPASFTFSLSQEDDRYYTAINFVATPEEV</sequence>
<feature type="domain" description="Attractin GBD" evidence="1">
    <location>
        <begin position="11"/>
        <end position="35"/>
    </location>
</feature>
<dbReference type="Proteomes" id="UP000018936">
    <property type="component" value="Unassembled WGS sequence"/>
</dbReference>
<comment type="caution">
    <text evidence="2">The sequence shown here is derived from an EMBL/GenBank/DDBJ whole genome shotgun (WGS) entry which is preliminary data.</text>
</comment>
<evidence type="ECO:0000259" key="1">
    <source>
        <dbReference type="Pfam" id="PF24972"/>
    </source>
</evidence>
<evidence type="ECO:0000313" key="3">
    <source>
        <dbReference type="Proteomes" id="UP000018936"/>
    </source>
</evidence>
<dbReference type="AlphaFoldDB" id="V8NGK0"/>